<dbReference type="AlphaFoldDB" id="A0A671KX93"/>
<dbReference type="Proteomes" id="UP000472260">
    <property type="component" value="Unassembled WGS sequence"/>
</dbReference>
<keyword evidence="1" id="KW-0472">Membrane</keyword>
<reference evidence="2" key="1">
    <citation type="submission" date="2025-08" db="UniProtKB">
        <authorList>
            <consortium name="Ensembl"/>
        </authorList>
    </citation>
    <scope>IDENTIFICATION</scope>
</reference>
<evidence type="ECO:0000313" key="3">
    <source>
        <dbReference type="Proteomes" id="UP000472260"/>
    </source>
</evidence>
<proteinExistence type="predicted"/>
<sequence>MCRETECRDIFIHKASLGLLLFIFSQPTVCSDEMILKLSSHLILCDHQSQYSWSSLTFDLTISGLLLWYSVFLICSNVWGFQHI</sequence>
<evidence type="ECO:0000313" key="2">
    <source>
        <dbReference type="Ensembl" id="ENSSANP00000010192.1"/>
    </source>
</evidence>
<protein>
    <submittedName>
        <fullName evidence="2">Uncharacterized protein</fullName>
    </submittedName>
</protein>
<reference evidence="2" key="2">
    <citation type="submission" date="2025-09" db="UniProtKB">
        <authorList>
            <consortium name="Ensembl"/>
        </authorList>
    </citation>
    <scope>IDENTIFICATION</scope>
</reference>
<dbReference type="Ensembl" id="ENSSANT00000010923.1">
    <property type="protein sequence ID" value="ENSSANP00000010192.1"/>
    <property type="gene ID" value="ENSSANG00000005637.1"/>
</dbReference>
<evidence type="ECO:0000256" key="1">
    <source>
        <dbReference type="SAM" id="Phobius"/>
    </source>
</evidence>
<keyword evidence="3" id="KW-1185">Reference proteome</keyword>
<keyword evidence="1" id="KW-1133">Transmembrane helix</keyword>
<keyword evidence="1" id="KW-0812">Transmembrane</keyword>
<feature type="transmembrane region" description="Helical" evidence="1">
    <location>
        <begin position="60"/>
        <end position="81"/>
    </location>
</feature>
<accession>A0A671KX93</accession>
<organism evidence="2 3">
    <name type="scientific">Sinocyclocheilus anshuiensis</name>
    <dbReference type="NCBI Taxonomy" id="1608454"/>
    <lineage>
        <taxon>Eukaryota</taxon>
        <taxon>Metazoa</taxon>
        <taxon>Chordata</taxon>
        <taxon>Craniata</taxon>
        <taxon>Vertebrata</taxon>
        <taxon>Euteleostomi</taxon>
        <taxon>Actinopterygii</taxon>
        <taxon>Neopterygii</taxon>
        <taxon>Teleostei</taxon>
        <taxon>Ostariophysi</taxon>
        <taxon>Cypriniformes</taxon>
        <taxon>Cyprinidae</taxon>
        <taxon>Cyprininae</taxon>
        <taxon>Sinocyclocheilus</taxon>
    </lineage>
</organism>
<name>A0A671KX93_9TELE</name>